<dbReference type="GO" id="GO:0016020">
    <property type="term" value="C:membrane"/>
    <property type="evidence" value="ECO:0007669"/>
    <property type="project" value="UniProtKB-SubCell"/>
</dbReference>
<dbReference type="GO" id="GO:0006829">
    <property type="term" value="P:zinc ion transport"/>
    <property type="evidence" value="ECO:0007669"/>
    <property type="project" value="InterPro"/>
</dbReference>
<comment type="caution">
    <text evidence="8">The sequence shown here is derived from an EMBL/GenBank/DDBJ whole genome shotgun (WGS) entry which is preliminary data.</text>
</comment>
<evidence type="ECO:0000259" key="7">
    <source>
        <dbReference type="Pfam" id="PF01545"/>
    </source>
</evidence>
<proteinExistence type="predicted"/>
<evidence type="ECO:0000256" key="4">
    <source>
        <dbReference type="ARBA" id="ARBA00022989"/>
    </source>
</evidence>
<dbReference type="PANTHER" id="PTHR13414">
    <property type="entry name" value="HUEL-CATION TRANSPORTER"/>
    <property type="match status" value="1"/>
</dbReference>
<dbReference type="InterPro" id="IPR027469">
    <property type="entry name" value="Cation_efflux_TMD_sf"/>
</dbReference>
<feature type="transmembrane region" description="Helical" evidence="6">
    <location>
        <begin position="167"/>
        <end position="187"/>
    </location>
</feature>
<feature type="transmembrane region" description="Helical" evidence="6">
    <location>
        <begin position="77"/>
        <end position="100"/>
    </location>
</feature>
<keyword evidence="4 6" id="KW-1133">Transmembrane helix</keyword>
<name>A0A3M2J3Y4_9CELL</name>
<dbReference type="RefSeq" id="WP_122150373.1">
    <property type="nucleotide sequence ID" value="NZ_RFFI01000094.1"/>
</dbReference>
<sequence>MAHGGGNKAIIAALSANLGIAVTKFVAFLLTSSSSMLAEAVHSVADSGNQVLLLLGGRRARRAADEQHPFGYGRERYMYAFIVSIVLFSLGGLFALYEAWHKLADPHPIESWHWVPVVVLLAAIVMEGLSFRTAIREANHTRGKQGWVSYIRTAKAPELPVVLLEDFGALIGLVLALFGVSMTLVTHDGRWDAVGSAAIGVLLVLIAVVLAVETKSLLLGESATRRDVDAIRAALVGVGVPSVIHLRTLHLGPEELLVAAKIEIEATSSAADVAAAIDAAEQRVRAAVPIARVIYLEPDLRHATPAS</sequence>
<gene>
    <name evidence="8" type="ORF">EBM89_15165</name>
</gene>
<dbReference type="NCBIfam" id="TIGR01297">
    <property type="entry name" value="CDF"/>
    <property type="match status" value="1"/>
</dbReference>
<dbReference type="InterPro" id="IPR002524">
    <property type="entry name" value="Cation_efflux"/>
</dbReference>
<dbReference type="EMBL" id="RFFI01000094">
    <property type="protein sequence ID" value="RMI06776.1"/>
    <property type="molecule type" value="Genomic_DNA"/>
</dbReference>
<dbReference type="GO" id="GO:0008324">
    <property type="term" value="F:monoatomic cation transmembrane transporter activity"/>
    <property type="evidence" value="ECO:0007669"/>
    <property type="project" value="InterPro"/>
</dbReference>
<feature type="transmembrane region" description="Helical" evidence="6">
    <location>
        <begin position="112"/>
        <end position="135"/>
    </location>
</feature>
<dbReference type="Gene3D" id="1.20.1510.10">
    <property type="entry name" value="Cation efflux protein transmembrane domain"/>
    <property type="match status" value="1"/>
</dbReference>
<dbReference type="OrthoDB" id="9806522at2"/>
<keyword evidence="5 6" id="KW-0472">Membrane</keyword>
<dbReference type="Pfam" id="PF01545">
    <property type="entry name" value="Cation_efflux"/>
    <property type="match status" value="1"/>
</dbReference>
<evidence type="ECO:0000256" key="3">
    <source>
        <dbReference type="ARBA" id="ARBA00022692"/>
    </source>
</evidence>
<feature type="transmembrane region" description="Helical" evidence="6">
    <location>
        <begin position="193"/>
        <end position="212"/>
    </location>
</feature>
<dbReference type="InterPro" id="IPR058533">
    <property type="entry name" value="Cation_efflux_TM"/>
</dbReference>
<dbReference type="InterPro" id="IPR040177">
    <property type="entry name" value="SLC30A9"/>
</dbReference>
<dbReference type="PANTHER" id="PTHR13414:SF9">
    <property type="entry name" value="PROTON-COUPLED ZINC ANTIPORTER SLC30A9, MITOCHONDRIAL"/>
    <property type="match status" value="1"/>
</dbReference>
<evidence type="ECO:0000313" key="9">
    <source>
        <dbReference type="Proteomes" id="UP000269289"/>
    </source>
</evidence>
<keyword evidence="9" id="KW-1185">Reference proteome</keyword>
<dbReference type="Proteomes" id="UP000269289">
    <property type="component" value="Unassembled WGS sequence"/>
</dbReference>
<accession>A0A3M2J3Y4</accession>
<evidence type="ECO:0000256" key="6">
    <source>
        <dbReference type="SAM" id="Phobius"/>
    </source>
</evidence>
<organism evidence="8 9">
    <name type="scientific">Cellulomonas triticagri</name>
    <dbReference type="NCBI Taxonomy" id="2483352"/>
    <lineage>
        <taxon>Bacteria</taxon>
        <taxon>Bacillati</taxon>
        <taxon>Actinomycetota</taxon>
        <taxon>Actinomycetes</taxon>
        <taxon>Micrococcales</taxon>
        <taxon>Cellulomonadaceae</taxon>
        <taxon>Cellulomonas</taxon>
    </lineage>
</organism>
<dbReference type="SUPFAM" id="SSF161111">
    <property type="entry name" value="Cation efflux protein transmembrane domain-like"/>
    <property type="match status" value="1"/>
</dbReference>
<feature type="transmembrane region" description="Helical" evidence="6">
    <location>
        <begin position="9"/>
        <end position="30"/>
    </location>
</feature>
<keyword evidence="2" id="KW-0813">Transport</keyword>
<dbReference type="SUPFAM" id="SSF160240">
    <property type="entry name" value="Cation efflux protein cytoplasmic domain-like"/>
    <property type="match status" value="1"/>
</dbReference>
<evidence type="ECO:0000313" key="8">
    <source>
        <dbReference type="EMBL" id="RMI06776.1"/>
    </source>
</evidence>
<protein>
    <submittedName>
        <fullName evidence="8">Cation diffusion facilitator family transporter</fullName>
    </submittedName>
</protein>
<comment type="subcellular location">
    <subcellularLocation>
        <location evidence="1">Membrane</location>
        <topology evidence="1">Multi-pass membrane protein</topology>
    </subcellularLocation>
</comment>
<evidence type="ECO:0000256" key="2">
    <source>
        <dbReference type="ARBA" id="ARBA00022448"/>
    </source>
</evidence>
<evidence type="ECO:0000256" key="1">
    <source>
        <dbReference type="ARBA" id="ARBA00004141"/>
    </source>
</evidence>
<reference evidence="8 9" key="1">
    <citation type="submission" date="2018-10" db="EMBL/GenBank/DDBJ databases">
        <title>Isolation, diversity and antifungal activity of actinobacteria from wheat.</title>
        <authorList>
            <person name="Han C."/>
        </authorList>
    </citation>
    <scope>NUCLEOTIDE SEQUENCE [LARGE SCALE GENOMIC DNA]</scope>
    <source>
        <strain evidence="8 9">NEAU-YY56</strain>
    </source>
</reference>
<keyword evidence="3 6" id="KW-0812">Transmembrane</keyword>
<evidence type="ECO:0000256" key="5">
    <source>
        <dbReference type="ARBA" id="ARBA00023136"/>
    </source>
</evidence>
<dbReference type="InterPro" id="IPR036837">
    <property type="entry name" value="Cation_efflux_CTD_sf"/>
</dbReference>
<dbReference type="AlphaFoldDB" id="A0A3M2J3Y4"/>
<feature type="domain" description="Cation efflux protein transmembrane" evidence="7">
    <location>
        <begin position="10"/>
        <end position="219"/>
    </location>
</feature>